<dbReference type="Gene3D" id="3.30.200.20">
    <property type="entry name" value="Phosphorylase Kinase, domain 1"/>
    <property type="match status" value="1"/>
</dbReference>
<evidence type="ECO:0000256" key="5">
    <source>
        <dbReference type="ARBA" id="ARBA00022840"/>
    </source>
</evidence>
<dbReference type="EMBL" id="GL377567">
    <property type="protein sequence ID" value="EFJ35908.1"/>
    <property type="molecule type" value="Genomic_DNA"/>
</dbReference>
<proteinExistence type="inferred from homology"/>
<dbReference type="FunFam" id="1.10.510.10:FF:000537">
    <property type="entry name" value="Putative receptor-like protein kinase"/>
    <property type="match status" value="1"/>
</dbReference>
<evidence type="ECO:0000256" key="7">
    <source>
        <dbReference type="RuleBase" id="RU000304"/>
    </source>
</evidence>
<evidence type="ECO:0000313" key="10">
    <source>
        <dbReference type="Proteomes" id="UP000001514"/>
    </source>
</evidence>
<dbReference type="InterPro" id="IPR017441">
    <property type="entry name" value="Protein_kinase_ATP_BS"/>
</dbReference>
<dbReference type="OMA" id="NQGRRQF"/>
<dbReference type="PANTHER" id="PTHR47976">
    <property type="entry name" value="G-TYPE LECTIN S-RECEPTOR-LIKE SERINE/THREONINE-PROTEIN KINASE SD2-5"/>
    <property type="match status" value="1"/>
</dbReference>
<dbReference type="HOGENOM" id="CLU_000288_21_4_1"/>
<keyword evidence="5 6" id="KW-0067">ATP-binding</keyword>
<dbReference type="PROSITE" id="PS00107">
    <property type="entry name" value="PROTEIN_KINASE_ATP"/>
    <property type="match status" value="1"/>
</dbReference>
<evidence type="ECO:0000256" key="2">
    <source>
        <dbReference type="ARBA" id="ARBA00022729"/>
    </source>
</evidence>
<reference evidence="9 10" key="1">
    <citation type="journal article" date="2011" name="Science">
        <title>The Selaginella genome identifies genetic changes associated with the evolution of vascular plants.</title>
        <authorList>
            <person name="Banks J.A."/>
            <person name="Nishiyama T."/>
            <person name="Hasebe M."/>
            <person name="Bowman J.L."/>
            <person name="Gribskov M."/>
            <person name="dePamphilis C."/>
            <person name="Albert V.A."/>
            <person name="Aono N."/>
            <person name="Aoyama T."/>
            <person name="Ambrose B.A."/>
            <person name="Ashton N.W."/>
            <person name="Axtell M.J."/>
            <person name="Barker E."/>
            <person name="Barker M.S."/>
            <person name="Bennetzen J.L."/>
            <person name="Bonawitz N.D."/>
            <person name="Chapple C."/>
            <person name="Cheng C."/>
            <person name="Correa L.G."/>
            <person name="Dacre M."/>
            <person name="DeBarry J."/>
            <person name="Dreyer I."/>
            <person name="Elias M."/>
            <person name="Engstrom E.M."/>
            <person name="Estelle M."/>
            <person name="Feng L."/>
            <person name="Finet C."/>
            <person name="Floyd S.K."/>
            <person name="Frommer W.B."/>
            <person name="Fujita T."/>
            <person name="Gramzow L."/>
            <person name="Gutensohn M."/>
            <person name="Harholt J."/>
            <person name="Hattori M."/>
            <person name="Heyl A."/>
            <person name="Hirai T."/>
            <person name="Hiwatashi Y."/>
            <person name="Ishikawa M."/>
            <person name="Iwata M."/>
            <person name="Karol K.G."/>
            <person name="Koehler B."/>
            <person name="Kolukisaoglu U."/>
            <person name="Kubo M."/>
            <person name="Kurata T."/>
            <person name="Lalonde S."/>
            <person name="Li K."/>
            <person name="Li Y."/>
            <person name="Litt A."/>
            <person name="Lyons E."/>
            <person name="Manning G."/>
            <person name="Maruyama T."/>
            <person name="Michael T.P."/>
            <person name="Mikami K."/>
            <person name="Miyazaki S."/>
            <person name="Morinaga S."/>
            <person name="Murata T."/>
            <person name="Mueller-Roeber B."/>
            <person name="Nelson D.R."/>
            <person name="Obara M."/>
            <person name="Oguri Y."/>
            <person name="Olmstead R.G."/>
            <person name="Onodera N."/>
            <person name="Petersen B.L."/>
            <person name="Pils B."/>
            <person name="Prigge M."/>
            <person name="Rensing S.A."/>
            <person name="Riano-Pachon D.M."/>
            <person name="Roberts A.W."/>
            <person name="Sato Y."/>
            <person name="Scheller H.V."/>
            <person name="Schulz B."/>
            <person name="Schulz C."/>
            <person name="Shakirov E.V."/>
            <person name="Shibagaki N."/>
            <person name="Shinohara N."/>
            <person name="Shippen D.E."/>
            <person name="Soerensen I."/>
            <person name="Sotooka R."/>
            <person name="Sugimoto N."/>
            <person name="Sugita M."/>
            <person name="Sumikawa N."/>
            <person name="Tanurdzic M."/>
            <person name="Theissen G."/>
            <person name="Ulvskov P."/>
            <person name="Wakazuki S."/>
            <person name="Weng J.K."/>
            <person name="Willats W.W."/>
            <person name="Wipf D."/>
            <person name="Wolf P.G."/>
            <person name="Yang L."/>
            <person name="Zimmer A.D."/>
            <person name="Zhu Q."/>
            <person name="Mitros T."/>
            <person name="Hellsten U."/>
            <person name="Loque D."/>
            <person name="Otillar R."/>
            <person name="Salamov A."/>
            <person name="Schmutz J."/>
            <person name="Shapiro H."/>
            <person name="Lindquist E."/>
            <person name="Lucas S."/>
            <person name="Rokhsar D."/>
            <person name="Grigoriev I.V."/>
        </authorList>
    </citation>
    <scope>NUCLEOTIDE SEQUENCE [LARGE SCALE GENOMIC DNA]</scope>
</reference>
<dbReference type="PANTHER" id="PTHR47976:SF100">
    <property type="entry name" value="PROTEIN KINASE DOMAIN-CONTAINING PROTEIN"/>
    <property type="match status" value="1"/>
</dbReference>
<dbReference type="Gene3D" id="1.10.510.10">
    <property type="entry name" value="Transferase(Phosphotransferase) domain 1"/>
    <property type="match status" value="1"/>
</dbReference>
<dbReference type="InterPro" id="IPR000719">
    <property type="entry name" value="Prot_kinase_dom"/>
</dbReference>
<dbReference type="PROSITE" id="PS50011">
    <property type="entry name" value="PROTEIN_KINASE_DOM"/>
    <property type="match status" value="1"/>
</dbReference>
<dbReference type="GO" id="GO:0005524">
    <property type="term" value="F:ATP binding"/>
    <property type="evidence" value="ECO:0007669"/>
    <property type="project" value="UniProtKB-UniRule"/>
</dbReference>
<keyword evidence="1" id="KW-0808">Transferase</keyword>
<evidence type="ECO:0000256" key="1">
    <source>
        <dbReference type="ARBA" id="ARBA00022679"/>
    </source>
</evidence>
<keyword evidence="10" id="KW-1185">Reference proteome</keyword>
<keyword evidence="3 6" id="KW-0547">Nucleotide-binding</keyword>
<sequence>VPRVFTYPELHEATKGFSKKIGSGGFGSVYEGVLPDGSRVAVKRLENSNQGRRQFKVEVKVIGSIHHKNLVRLKGFCSQRPCYFLVYEYIANGSLDRWIFKAKAAAAALDWDTRFRVVEDIARGLAYLHEECSTKVLHLDIKPQNILLDESFGVKIADFGLSRMVEQGEMSTVMTMIRGTPGYMAPEWLQLRVSDKLDVYSFGIVALEVATGLQALHTCVSCETSPRFLAAWGYMKLRAGEMVEMVDAKLRKEIYESTSRRSQAERLLKIGMWCIQPDPRQRPRMVEVVKMLEGATPVMDPP</sequence>
<dbReference type="CDD" id="cd14066">
    <property type="entry name" value="STKc_IRAK"/>
    <property type="match status" value="1"/>
</dbReference>
<evidence type="ECO:0000313" key="9">
    <source>
        <dbReference type="EMBL" id="EFJ35908.1"/>
    </source>
</evidence>
<dbReference type="SUPFAM" id="SSF56112">
    <property type="entry name" value="Protein kinase-like (PK-like)"/>
    <property type="match status" value="1"/>
</dbReference>
<dbReference type="AlphaFoldDB" id="D8QUP2"/>
<dbReference type="Gramene" id="EFJ35908">
    <property type="protein sequence ID" value="EFJ35908"/>
    <property type="gene ID" value="SELMODRAFT_64706"/>
</dbReference>
<evidence type="ECO:0000256" key="4">
    <source>
        <dbReference type="ARBA" id="ARBA00022777"/>
    </source>
</evidence>
<keyword evidence="7" id="KW-0723">Serine/threonine-protein kinase</keyword>
<dbReference type="FunFam" id="3.30.200.20:FF:000178">
    <property type="entry name" value="serine/threonine-protein kinase PBS1-like"/>
    <property type="match status" value="1"/>
</dbReference>
<feature type="domain" description="Protein kinase" evidence="8">
    <location>
        <begin position="15"/>
        <end position="299"/>
    </location>
</feature>
<evidence type="ECO:0000256" key="6">
    <source>
        <dbReference type="PROSITE-ProRule" id="PRU10141"/>
    </source>
</evidence>
<dbReference type="GO" id="GO:0004674">
    <property type="term" value="F:protein serine/threonine kinase activity"/>
    <property type="evidence" value="ECO:0007669"/>
    <property type="project" value="UniProtKB-KW"/>
</dbReference>
<dbReference type="SMART" id="SM00220">
    <property type="entry name" value="S_TKc"/>
    <property type="match status" value="1"/>
</dbReference>
<dbReference type="InterPro" id="IPR008271">
    <property type="entry name" value="Ser/Thr_kinase_AS"/>
</dbReference>
<evidence type="ECO:0000256" key="3">
    <source>
        <dbReference type="ARBA" id="ARBA00022741"/>
    </source>
</evidence>
<feature type="binding site" evidence="6">
    <location>
        <position position="43"/>
    </location>
    <ligand>
        <name>ATP</name>
        <dbReference type="ChEBI" id="CHEBI:30616"/>
    </ligand>
</feature>
<dbReference type="InParanoid" id="D8QUP2"/>
<protein>
    <recommendedName>
        <fullName evidence="8">Protein kinase domain-containing protein</fullName>
    </recommendedName>
</protein>
<accession>D8QUP2</accession>
<evidence type="ECO:0000259" key="8">
    <source>
        <dbReference type="PROSITE" id="PS50011"/>
    </source>
</evidence>
<comment type="similarity">
    <text evidence="7">Belongs to the protein kinase superfamily.</text>
</comment>
<keyword evidence="4" id="KW-0418">Kinase</keyword>
<organism evidence="10">
    <name type="scientific">Selaginella moellendorffii</name>
    <name type="common">Spikemoss</name>
    <dbReference type="NCBI Taxonomy" id="88036"/>
    <lineage>
        <taxon>Eukaryota</taxon>
        <taxon>Viridiplantae</taxon>
        <taxon>Streptophyta</taxon>
        <taxon>Embryophyta</taxon>
        <taxon>Tracheophyta</taxon>
        <taxon>Lycopodiopsida</taxon>
        <taxon>Selaginellales</taxon>
        <taxon>Selaginellaceae</taxon>
        <taxon>Selaginella</taxon>
    </lineage>
</organism>
<keyword evidence="2" id="KW-0732">Signal</keyword>
<dbReference type="KEGG" id="smo:SELMODRAFT_64706"/>
<gene>
    <name evidence="9" type="ORF">SELMODRAFT_64706</name>
</gene>
<dbReference type="InterPro" id="IPR011009">
    <property type="entry name" value="Kinase-like_dom_sf"/>
</dbReference>
<dbReference type="Pfam" id="PF00069">
    <property type="entry name" value="Pkinase"/>
    <property type="match status" value="1"/>
</dbReference>
<feature type="non-terminal residue" evidence="9">
    <location>
        <position position="1"/>
    </location>
</feature>
<dbReference type="eggNOG" id="ENOG502QUXB">
    <property type="taxonomic scope" value="Eukaryota"/>
</dbReference>
<dbReference type="Proteomes" id="UP000001514">
    <property type="component" value="Unassembled WGS sequence"/>
</dbReference>
<dbReference type="InterPro" id="IPR051343">
    <property type="entry name" value="G-type_lectin_kinases/EP1-like"/>
</dbReference>
<name>D8QUP2_SELML</name>
<feature type="non-terminal residue" evidence="9">
    <location>
        <position position="302"/>
    </location>
</feature>
<dbReference type="PROSITE" id="PS00108">
    <property type="entry name" value="PROTEIN_KINASE_ST"/>
    <property type="match status" value="1"/>
</dbReference>
<dbReference type="PIRSF" id="PIRSF000654">
    <property type="entry name" value="Integrin-linked_kinase"/>
    <property type="match status" value="1"/>
</dbReference>
<dbReference type="STRING" id="88036.D8QUP2"/>